<dbReference type="Gene3D" id="3.10.350.10">
    <property type="entry name" value="LysM domain"/>
    <property type="match status" value="1"/>
</dbReference>
<gene>
    <name evidence="2" type="ORF">GSOID_T00028441001</name>
</gene>
<feature type="domain" description="LysM" evidence="1">
    <location>
        <begin position="6"/>
        <end position="50"/>
    </location>
</feature>
<sequence>MSSMWIDYEVEESDSLQTIAIKFDAPVSSLKSKNRISDSSDLWTGRIIKVPENTEESKSNEENEIDETPEAIGFIKF</sequence>
<dbReference type="AlphaFoldDB" id="E4YKF4"/>
<dbReference type="Pfam" id="PF01476">
    <property type="entry name" value="LysM"/>
    <property type="match status" value="1"/>
</dbReference>
<dbReference type="CDD" id="cd00118">
    <property type="entry name" value="LysM"/>
    <property type="match status" value="1"/>
</dbReference>
<accession>E4YKF4</accession>
<proteinExistence type="predicted"/>
<dbReference type="SUPFAM" id="SSF54106">
    <property type="entry name" value="LysM domain"/>
    <property type="match status" value="1"/>
</dbReference>
<dbReference type="InterPro" id="IPR018392">
    <property type="entry name" value="LysM"/>
</dbReference>
<evidence type="ECO:0000313" key="2">
    <source>
        <dbReference type="EMBL" id="CBY35965.1"/>
    </source>
</evidence>
<name>E4YKF4_OIKDI</name>
<reference evidence="2" key="1">
    <citation type="journal article" date="2010" name="Science">
        <title>Plasticity of animal genome architecture unmasked by rapid evolution of a pelagic tunicate.</title>
        <authorList>
            <person name="Denoeud F."/>
            <person name="Henriet S."/>
            <person name="Mungpakdee S."/>
            <person name="Aury J.M."/>
            <person name="Da Silva C."/>
            <person name="Brinkmann H."/>
            <person name="Mikhaleva J."/>
            <person name="Olsen L.C."/>
            <person name="Jubin C."/>
            <person name="Canestro C."/>
            <person name="Bouquet J.M."/>
            <person name="Danks G."/>
            <person name="Poulain J."/>
            <person name="Campsteijn C."/>
            <person name="Adamski M."/>
            <person name="Cross I."/>
            <person name="Yadetie F."/>
            <person name="Muffato M."/>
            <person name="Louis A."/>
            <person name="Butcher S."/>
            <person name="Tsagkogeorga G."/>
            <person name="Konrad A."/>
            <person name="Singh S."/>
            <person name="Jensen M.F."/>
            <person name="Cong E.H."/>
            <person name="Eikeseth-Otteraa H."/>
            <person name="Noel B."/>
            <person name="Anthouard V."/>
            <person name="Porcel B.M."/>
            <person name="Kachouri-Lafond R."/>
            <person name="Nishino A."/>
            <person name="Ugolini M."/>
            <person name="Chourrout P."/>
            <person name="Nishida H."/>
            <person name="Aasland R."/>
            <person name="Huzurbazar S."/>
            <person name="Westhof E."/>
            <person name="Delsuc F."/>
            <person name="Lehrach H."/>
            <person name="Reinhardt R."/>
            <person name="Weissenbach J."/>
            <person name="Roy S.W."/>
            <person name="Artiguenave F."/>
            <person name="Postlethwait J.H."/>
            <person name="Manak J.R."/>
            <person name="Thompson E.M."/>
            <person name="Jaillon O."/>
            <person name="Du Pasquier L."/>
            <person name="Boudinot P."/>
            <person name="Liberles D.A."/>
            <person name="Volff J.N."/>
            <person name="Philippe H."/>
            <person name="Lenhard B."/>
            <person name="Roest Crollius H."/>
            <person name="Wincker P."/>
            <person name="Chourrout D."/>
        </authorList>
    </citation>
    <scope>NUCLEOTIDE SEQUENCE [LARGE SCALE GENOMIC DNA]</scope>
</reference>
<dbReference type="EMBL" id="FN654703">
    <property type="protein sequence ID" value="CBY35965.1"/>
    <property type="molecule type" value="Genomic_DNA"/>
</dbReference>
<evidence type="ECO:0000259" key="1">
    <source>
        <dbReference type="PROSITE" id="PS51782"/>
    </source>
</evidence>
<organism evidence="2">
    <name type="scientific">Oikopleura dioica</name>
    <name type="common">Tunicate</name>
    <dbReference type="NCBI Taxonomy" id="34765"/>
    <lineage>
        <taxon>Eukaryota</taxon>
        <taxon>Metazoa</taxon>
        <taxon>Chordata</taxon>
        <taxon>Tunicata</taxon>
        <taxon>Appendicularia</taxon>
        <taxon>Copelata</taxon>
        <taxon>Oikopleuridae</taxon>
        <taxon>Oikopleura</taxon>
    </lineage>
</organism>
<dbReference type="PROSITE" id="PS51782">
    <property type="entry name" value="LYSM"/>
    <property type="match status" value="1"/>
</dbReference>
<dbReference type="Proteomes" id="UP000011014">
    <property type="component" value="Unassembled WGS sequence"/>
</dbReference>
<protein>
    <recommendedName>
        <fullName evidence="1">LysM domain-containing protein</fullName>
    </recommendedName>
</protein>
<dbReference type="InterPro" id="IPR036779">
    <property type="entry name" value="LysM_dom_sf"/>
</dbReference>
<dbReference type="SMART" id="SM00257">
    <property type="entry name" value="LysM"/>
    <property type="match status" value="1"/>
</dbReference>